<dbReference type="EMBL" id="AHZU02001064">
    <property type="protein sequence ID" value="KFG36861.1"/>
    <property type="molecule type" value="Genomic_DNA"/>
</dbReference>
<dbReference type="Proteomes" id="UP000028837">
    <property type="component" value="Unassembled WGS sequence"/>
</dbReference>
<evidence type="ECO:0000313" key="1">
    <source>
        <dbReference type="EMBL" id="KFG36861.1"/>
    </source>
</evidence>
<comment type="caution">
    <text evidence="1">The sequence shown here is derived from an EMBL/GenBank/DDBJ whole genome shotgun (WGS) entry which is preliminary data.</text>
</comment>
<protein>
    <submittedName>
        <fullName evidence="1">Uncharacterized protein</fullName>
    </submittedName>
</protein>
<accession>A0A086JXJ3</accession>
<reference evidence="1 2" key="1">
    <citation type="submission" date="2014-02" db="EMBL/GenBank/DDBJ databases">
        <authorList>
            <person name="Sibley D."/>
            <person name="Venepally P."/>
            <person name="Karamycheva S."/>
            <person name="Hadjithomas M."/>
            <person name="Khan A."/>
            <person name="Brunk B."/>
            <person name="Roos D."/>
            <person name="Caler E."/>
            <person name="Lorenzi H."/>
        </authorList>
    </citation>
    <scope>NUCLEOTIDE SEQUENCE [LARGE SCALE GENOMIC DNA]</scope>
    <source>
        <strain evidence="1 2">GAB2-2007-GAL-DOM2</strain>
    </source>
</reference>
<gene>
    <name evidence="1" type="ORF">TGDOM2_315230</name>
</gene>
<dbReference type="OrthoDB" id="330001at2759"/>
<evidence type="ECO:0000313" key="2">
    <source>
        <dbReference type="Proteomes" id="UP000028837"/>
    </source>
</evidence>
<organism evidence="1 2">
    <name type="scientific">Toxoplasma gondii GAB2-2007-GAL-DOM2</name>
    <dbReference type="NCBI Taxonomy" id="1130820"/>
    <lineage>
        <taxon>Eukaryota</taxon>
        <taxon>Sar</taxon>
        <taxon>Alveolata</taxon>
        <taxon>Apicomplexa</taxon>
        <taxon>Conoidasida</taxon>
        <taxon>Coccidia</taxon>
        <taxon>Eucoccidiorida</taxon>
        <taxon>Eimeriorina</taxon>
        <taxon>Sarcocystidae</taxon>
        <taxon>Toxoplasma</taxon>
    </lineage>
</organism>
<name>A0A086JXJ3_TOXGO</name>
<dbReference type="AlphaFoldDB" id="A0A086JXJ3"/>
<proteinExistence type="predicted"/>
<dbReference type="VEuPathDB" id="ToxoDB:TGDOM2_315230"/>
<sequence>MSTVNSVGRWPLANVELQSDVVRGMRQRACPDIATYAGNSRWSPTFGRRDGVPLEGGFFGQREFVGSGTACRLRLFRQASTPLAAQLTNRPQCLSSRYHSFYSLSQDFLAAHAATFSRNRAFSSSSEPDVPTAGEFAKHLSDLELPELIEGLQAYDGGQMQQSYRGFRRLRETLEHADEQSVEHSAKALVLGCMYTALFRVGEYREARRFAADARDLSRAGHQSLAADTATVCDIRAALEEAKTARGKGGVAEWLLQRPLWPSADDAPERPSRLEELRILQTSLAVYKRGAGEADIGKSWETRENGGKGATVGLPASFLGLMKEYNDFILKYFARGAEPTPSDPRDDPAEVLLAVERMAKEASLLLKQNEAFLTGALSIAERSPSTVSETGGAGCIAERITKRELGAELVRGIALLHEGLGTVLVKQSNGVESGCDRTTDELRVLGDKVLKDGLTICKKYAHIDTKNILASLLSALATSFKQRHEPVISEGLFRSSLNEFNTAAGLNVQLVSVPIVAAGDDSARIGGESRVAYPRQATLDAIVSFGVALLQYSALLNKWDGREVEAEMICRPANQILESFGLPTSKDPLENVPARLHVLPLLWKPSVCLARPLLVYVKEREAVSGGGA</sequence>